<proteinExistence type="predicted"/>
<reference evidence="1 2" key="1">
    <citation type="journal article" date="2015" name="Genome Announc.">
        <title>Expanding the biotechnology potential of lactobacilli through comparative genomics of 213 strains and associated genera.</title>
        <authorList>
            <person name="Sun Z."/>
            <person name="Harris H.M."/>
            <person name="McCann A."/>
            <person name="Guo C."/>
            <person name="Argimon S."/>
            <person name="Zhang W."/>
            <person name="Yang X."/>
            <person name="Jeffery I.B."/>
            <person name="Cooney J.C."/>
            <person name="Kagawa T.F."/>
            <person name="Liu W."/>
            <person name="Song Y."/>
            <person name="Salvetti E."/>
            <person name="Wrobel A."/>
            <person name="Rasinkangas P."/>
            <person name="Parkhill J."/>
            <person name="Rea M.C."/>
            <person name="O'Sullivan O."/>
            <person name="Ritari J."/>
            <person name="Douillard F.P."/>
            <person name="Paul Ross R."/>
            <person name="Yang R."/>
            <person name="Briner A.E."/>
            <person name="Felis G.E."/>
            <person name="de Vos W.M."/>
            <person name="Barrangou R."/>
            <person name="Klaenhammer T.R."/>
            <person name="Caufield P.W."/>
            <person name="Cui Y."/>
            <person name="Zhang H."/>
            <person name="O'Toole P.W."/>
        </authorList>
    </citation>
    <scope>NUCLEOTIDE SEQUENCE [LARGE SCALE GENOMIC DNA]</scope>
    <source>
        <strain evidence="1 2">DSM 15814</strain>
    </source>
</reference>
<name>A0A0R1RLE5_9LACO</name>
<dbReference type="Proteomes" id="UP000051999">
    <property type="component" value="Unassembled WGS sequence"/>
</dbReference>
<sequence>MDARFVFGAIFRGIAFAFGWPLSKPIVGPVQAESAPSFTSPQNLVKGRVFATVRDVNPKKCIRINITFTIGFNAAALRLM</sequence>
<comment type="caution">
    <text evidence="1">The sequence shown here is derived from an EMBL/GenBank/DDBJ whole genome shotgun (WGS) entry which is preliminary data.</text>
</comment>
<evidence type="ECO:0000313" key="1">
    <source>
        <dbReference type="EMBL" id="KRL54981.1"/>
    </source>
</evidence>
<accession>A0A0R1RLE5</accession>
<gene>
    <name evidence="1" type="ORF">FD35_GL002432</name>
</gene>
<dbReference type="AlphaFoldDB" id="A0A0R1RLE5"/>
<dbReference type="STRING" id="1114972.FD35_GL002432"/>
<dbReference type="EMBL" id="AZFF01000007">
    <property type="protein sequence ID" value="KRL54981.1"/>
    <property type="molecule type" value="Genomic_DNA"/>
</dbReference>
<dbReference type="PATRIC" id="fig|1114972.6.peg.2496"/>
<protein>
    <submittedName>
        <fullName evidence="1">Uncharacterized protein</fullName>
    </submittedName>
</protein>
<keyword evidence="2" id="KW-1185">Reference proteome</keyword>
<organism evidence="1 2">
    <name type="scientific">Furfurilactobacillus rossiae DSM 15814</name>
    <dbReference type="NCBI Taxonomy" id="1114972"/>
    <lineage>
        <taxon>Bacteria</taxon>
        <taxon>Bacillati</taxon>
        <taxon>Bacillota</taxon>
        <taxon>Bacilli</taxon>
        <taxon>Lactobacillales</taxon>
        <taxon>Lactobacillaceae</taxon>
        <taxon>Furfurilactobacillus</taxon>
    </lineage>
</organism>
<evidence type="ECO:0000313" key="2">
    <source>
        <dbReference type="Proteomes" id="UP000051999"/>
    </source>
</evidence>
<dbReference type="RefSeq" id="WP_017260493.1">
    <property type="nucleotide sequence ID" value="NZ_AUAW01000007.1"/>
</dbReference>